<sequence>MAGAVQMPQPLTAMQESGEQDVADLAAQLFPRAHQAHQQRQQCSAPQSARTILQQLPCAPTPPWARTDAPAPMRSESGGLAPPWSQPSAPAPPWPQSNAPAPPWPQSNAPAPPWSQSNAPAPASSQFSGQVPLQPQSRATACVPTDGRPAHQQAREGQQQGCAVQQQEVGGGKQQSCPGQQHVWGGQQQGCAVQQQAGGGQQGMCRSERPEGMLPGLPQNHFMGGPQEVLRVACVQGQNYGQEENYDPLCSDEMGDYCGESCGRGEDSDPRCPASRLGQQQPGVGKKHMQACPPMQHQQQHQQEQRQKLQPASELQDCFPRMQPLREVRSSCLNRRPQRQLF</sequence>
<comment type="caution">
    <text evidence="2">The sequence shown here is derived from an EMBL/GenBank/DDBJ whole genome shotgun (WGS) entry which is preliminary data.</text>
</comment>
<accession>A0ABQ7GQB8</accession>
<feature type="compositionally biased region" description="Low complexity" evidence="1">
    <location>
        <begin position="114"/>
        <end position="126"/>
    </location>
</feature>
<evidence type="ECO:0000313" key="2">
    <source>
        <dbReference type="EMBL" id="KAF5836799.1"/>
    </source>
</evidence>
<feature type="compositionally biased region" description="Low complexity" evidence="1">
    <location>
        <begin position="31"/>
        <end position="49"/>
    </location>
</feature>
<feature type="compositionally biased region" description="Low complexity" evidence="1">
    <location>
        <begin position="156"/>
        <end position="165"/>
    </location>
</feature>
<evidence type="ECO:0000256" key="1">
    <source>
        <dbReference type="SAM" id="MobiDB-lite"/>
    </source>
</evidence>
<name>A0ABQ7GQB8_DUNSA</name>
<feature type="compositionally biased region" description="Pro residues" evidence="1">
    <location>
        <begin position="89"/>
        <end position="113"/>
    </location>
</feature>
<proteinExistence type="predicted"/>
<evidence type="ECO:0000313" key="3">
    <source>
        <dbReference type="Proteomes" id="UP000815325"/>
    </source>
</evidence>
<dbReference type="EMBL" id="MU069642">
    <property type="protein sequence ID" value="KAF5836799.1"/>
    <property type="molecule type" value="Genomic_DNA"/>
</dbReference>
<organism evidence="2 3">
    <name type="scientific">Dunaliella salina</name>
    <name type="common">Green alga</name>
    <name type="synonym">Protococcus salinus</name>
    <dbReference type="NCBI Taxonomy" id="3046"/>
    <lineage>
        <taxon>Eukaryota</taxon>
        <taxon>Viridiplantae</taxon>
        <taxon>Chlorophyta</taxon>
        <taxon>core chlorophytes</taxon>
        <taxon>Chlorophyceae</taxon>
        <taxon>CS clade</taxon>
        <taxon>Chlamydomonadales</taxon>
        <taxon>Dunaliellaceae</taxon>
        <taxon>Dunaliella</taxon>
    </lineage>
</organism>
<gene>
    <name evidence="2" type="ORF">DUNSADRAFT_5378</name>
</gene>
<feature type="compositionally biased region" description="Polar residues" evidence="1">
    <location>
        <begin position="127"/>
        <end position="139"/>
    </location>
</feature>
<reference evidence="2" key="1">
    <citation type="submission" date="2017-08" db="EMBL/GenBank/DDBJ databases">
        <authorList>
            <person name="Polle J.E."/>
            <person name="Barry K."/>
            <person name="Cushman J."/>
            <person name="Schmutz J."/>
            <person name="Tran D."/>
            <person name="Hathwaick L.T."/>
            <person name="Yim W.C."/>
            <person name="Jenkins J."/>
            <person name="Mckie-Krisberg Z.M."/>
            <person name="Prochnik S."/>
            <person name="Lindquist E."/>
            <person name="Dockter R.B."/>
            <person name="Adam C."/>
            <person name="Molina H."/>
            <person name="Bunkerborg J."/>
            <person name="Jin E."/>
            <person name="Buchheim M."/>
            <person name="Magnuson J."/>
        </authorList>
    </citation>
    <scope>NUCLEOTIDE SEQUENCE</scope>
    <source>
        <strain evidence="2">CCAP 19/18</strain>
    </source>
</reference>
<dbReference type="Proteomes" id="UP000815325">
    <property type="component" value="Unassembled WGS sequence"/>
</dbReference>
<feature type="region of interest" description="Disordered" evidence="1">
    <location>
        <begin position="266"/>
        <end position="322"/>
    </location>
</feature>
<protein>
    <submittedName>
        <fullName evidence="2">Uncharacterized protein</fullName>
    </submittedName>
</protein>
<keyword evidence="3" id="KW-1185">Reference proteome</keyword>
<feature type="region of interest" description="Disordered" evidence="1">
    <location>
        <begin position="31"/>
        <end position="165"/>
    </location>
</feature>